<evidence type="ECO:0000313" key="3">
    <source>
        <dbReference type="EMBL" id="VFU00896.1"/>
    </source>
</evidence>
<proteinExistence type="predicted"/>
<feature type="transmembrane region" description="Helical" evidence="1">
    <location>
        <begin position="466"/>
        <end position="488"/>
    </location>
</feature>
<dbReference type="OrthoDB" id="76293at2759"/>
<keyword evidence="4" id="KW-1185">Reference proteome</keyword>
<dbReference type="SUPFAM" id="SSF53187">
    <property type="entry name" value="Zn-dependent exopeptidases"/>
    <property type="match status" value="1"/>
</dbReference>
<gene>
    <name evidence="3" type="primary">Aste57867_24256</name>
    <name evidence="2" type="ORF">As57867_024181</name>
    <name evidence="3" type="ORF">ASTE57867_24256</name>
</gene>
<keyword evidence="1" id="KW-0472">Membrane</keyword>
<name>A0A485LUB0_9STRA</name>
<protein>
    <submittedName>
        <fullName evidence="3">Aste57867_24256 protein</fullName>
    </submittedName>
</protein>
<feature type="transmembrane region" description="Helical" evidence="1">
    <location>
        <begin position="559"/>
        <end position="579"/>
    </location>
</feature>
<evidence type="ECO:0000313" key="2">
    <source>
        <dbReference type="EMBL" id="KAF0683694.1"/>
    </source>
</evidence>
<dbReference type="EMBL" id="CAADRA010007409">
    <property type="protein sequence ID" value="VFU00896.1"/>
    <property type="molecule type" value="Genomic_DNA"/>
</dbReference>
<reference evidence="3 4" key="1">
    <citation type="submission" date="2019-03" db="EMBL/GenBank/DDBJ databases">
        <authorList>
            <person name="Gaulin E."/>
            <person name="Dumas B."/>
        </authorList>
    </citation>
    <scope>NUCLEOTIDE SEQUENCE [LARGE SCALE GENOMIC DNA]</scope>
    <source>
        <strain evidence="3">CBS 568.67</strain>
    </source>
</reference>
<dbReference type="Proteomes" id="UP000332933">
    <property type="component" value="Unassembled WGS sequence"/>
</dbReference>
<keyword evidence="1" id="KW-0812">Transmembrane</keyword>
<evidence type="ECO:0000313" key="4">
    <source>
        <dbReference type="Proteomes" id="UP000332933"/>
    </source>
</evidence>
<feature type="transmembrane region" description="Helical" evidence="1">
    <location>
        <begin position="500"/>
        <end position="522"/>
    </location>
</feature>
<dbReference type="Gene3D" id="3.40.630.10">
    <property type="entry name" value="Zn peptidases"/>
    <property type="match status" value="1"/>
</dbReference>
<dbReference type="AlphaFoldDB" id="A0A485LUB0"/>
<accession>A0A485LUB0</accession>
<feature type="transmembrane region" description="Helical" evidence="1">
    <location>
        <begin position="364"/>
        <end position="385"/>
    </location>
</feature>
<feature type="transmembrane region" description="Helical" evidence="1">
    <location>
        <begin position="406"/>
        <end position="426"/>
    </location>
</feature>
<keyword evidence="1" id="KW-1133">Transmembrane helix</keyword>
<reference evidence="2" key="2">
    <citation type="submission" date="2019-06" db="EMBL/GenBank/DDBJ databases">
        <title>Genomics analysis of Aphanomyces spp. identifies a new class of oomycete effector associated with host adaptation.</title>
        <authorList>
            <person name="Gaulin E."/>
        </authorList>
    </citation>
    <scope>NUCLEOTIDE SEQUENCE</scope>
    <source>
        <strain evidence="2">CBS 578.67</strain>
    </source>
</reference>
<feature type="transmembrane region" description="Helical" evidence="1">
    <location>
        <begin position="594"/>
        <end position="617"/>
    </location>
</feature>
<sequence length="651" mass="68914">MITTKRAHQLRPVGLLLPWLTVLVIACAVQWTNFTWRTQMPPAMSIADAAEGHGFAGENAFATYRDLANATFANGTVSSSPASTMRIYDVIHTKLQDLQTLNSSTKLVPLTAWQDLVNLTLHNAIDAVHTPTSGTCDVNATVFNASQIVVRVPGMFASSVLLSTHFEAGSVVGVAVALDILRGLLMADKRPRNSLLVFFNTGAVTGDLCGSQWFVQRNLHTLYHVETFVSLRGGAAGSVDPRAFLLRATDDDLARQYSHVAPLPAMNSIGGSLLHAVGARSGFATYQAARLEGVDIGFFNTDSLDASDSDMTPATMQHVGANVLAFARSLLETDLPVRFPTPGDALFFDLAGHIGFPLTADTRWTMLLLTLVAAMGVLLVHAACFEDHVPVPDVARAVVAQAGSTTAAAIALAGVGGVLATLPFLAMPLSWAVAPAAVLGNVAGATVVAELWRARHHVHDAPPPPHLVAQLATTGACVNAVLSFAFVLNAPALYLVPITTLTYCVLAMPALYGIAVTFPAALSPDEWIPLRSPTLSYDTISLGSSTAGRPATSSKTTRVVLVGGLVVAIYMVIAFHFGLDLFQTVQAAAENDHWVITALLPLLLTPSLHLLMPLFAFCDPREAKVYSTLLLAYAILFVAAFVSHSGANNAT</sequence>
<organism evidence="3 4">
    <name type="scientific">Aphanomyces stellatus</name>
    <dbReference type="NCBI Taxonomy" id="120398"/>
    <lineage>
        <taxon>Eukaryota</taxon>
        <taxon>Sar</taxon>
        <taxon>Stramenopiles</taxon>
        <taxon>Oomycota</taxon>
        <taxon>Saprolegniomycetes</taxon>
        <taxon>Saprolegniales</taxon>
        <taxon>Verrucalvaceae</taxon>
        <taxon>Aphanomyces</taxon>
    </lineage>
</organism>
<dbReference type="EMBL" id="VJMH01007383">
    <property type="protein sequence ID" value="KAF0683694.1"/>
    <property type="molecule type" value="Genomic_DNA"/>
</dbReference>
<feature type="transmembrane region" description="Helical" evidence="1">
    <location>
        <begin position="629"/>
        <end position="647"/>
    </location>
</feature>
<dbReference type="PROSITE" id="PS51257">
    <property type="entry name" value="PROKAR_LIPOPROTEIN"/>
    <property type="match status" value="1"/>
</dbReference>
<evidence type="ECO:0000256" key="1">
    <source>
        <dbReference type="SAM" id="Phobius"/>
    </source>
</evidence>
<feature type="transmembrane region" description="Helical" evidence="1">
    <location>
        <begin position="432"/>
        <end position="454"/>
    </location>
</feature>